<keyword evidence="1" id="KW-0732">Signal</keyword>
<dbReference type="Proteomes" id="UP000254618">
    <property type="component" value="Unassembled WGS sequence"/>
</dbReference>
<feature type="signal peptide" evidence="1">
    <location>
        <begin position="1"/>
        <end position="18"/>
    </location>
</feature>
<evidence type="ECO:0000313" key="2">
    <source>
        <dbReference type="EMBL" id="STZ04290.1"/>
    </source>
</evidence>
<name>A0A378QV74_9GAMM</name>
<dbReference type="RefSeq" id="WP_158080760.1">
    <property type="nucleotide sequence ID" value="NZ_MXAP01000195.1"/>
</dbReference>
<dbReference type="AlphaFoldDB" id="A0A378QV74"/>
<reference evidence="2 3" key="1">
    <citation type="submission" date="2018-06" db="EMBL/GenBank/DDBJ databases">
        <authorList>
            <consortium name="Pathogen Informatics"/>
            <person name="Doyle S."/>
        </authorList>
    </citation>
    <scope>NUCLEOTIDE SEQUENCE [LARGE SCALE GENOMIC DNA]</scope>
    <source>
        <strain evidence="2 3">NCTC11012</strain>
    </source>
</reference>
<proteinExistence type="predicted"/>
<gene>
    <name evidence="2" type="ORF">NCTC11012_02560</name>
</gene>
<sequence>MKKLIALALFVITHTAFAEISSPVIGRLDNGLDYAILPLHDDKGRLEIRLRVNAGA</sequence>
<organism evidence="2 3">
    <name type="scientific">Moraxella equi</name>
    <dbReference type="NCBI Taxonomy" id="60442"/>
    <lineage>
        <taxon>Bacteria</taxon>
        <taxon>Pseudomonadati</taxon>
        <taxon>Pseudomonadota</taxon>
        <taxon>Gammaproteobacteria</taxon>
        <taxon>Moraxellales</taxon>
        <taxon>Moraxellaceae</taxon>
        <taxon>Moraxella</taxon>
    </lineage>
</organism>
<evidence type="ECO:0000256" key="1">
    <source>
        <dbReference type="SAM" id="SignalP"/>
    </source>
</evidence>
<protein>
    <submittedName>
        <fullName evidence="2">Uncharacterized protein</fullName>
    </submittedName>
</protein>
<dbReference type="EMBL" id="UGQF01000001">
    <property type="protein sequence ID" value="STZ04290.1"/>
    <property type="molecule type" value="Genomic_DNA"/>
</dbReference>
<feature type="chain" id="PRO_5017052824" evidence="1">
    <location>
        <begin position="19"/>
        <end position="56"/>
    </location>
</feature>
<evidence type="ECO:0000313" key="3">
    <source>
        <dbReference type="Proteomes" id="UP000254618"/>
    </source>
</evidence>
<accession>A0A378QV74</accession>